<gene>
    <name evidence="1" type="ORF">METZ01_LOCUS330930</name>
</gene>
<reference evidence="1" key="1">
    <citation type="submission" date="2018-05" db="EMBL/GenBank/DDBJ databases">
        <authorList>
            <person name="Lanie J.A."/>
            <person name="Ng W.-L."/>
            <person name="Kazmierczak K.M."/>
            <person name="Andrzejewski T.M."/>
            <person name="Davidsen T.M."/>
            <person name="Wayne K.J."/>
            <person name="Tettelin H."/>
            <person name="Glass J.I."/>
            <person name="Rusch D."/>
            <person name="Podicherti R."/>
            <person name="Tsui H.-C.T."/>
            <person name="Winkler M.E."/>
        </authorList>
    </citation>
    <scope>NUCLEOTIDE SEQUENCE</scope>
</reference>
<organism evidence="1">
    <name type="scientific">marine metagenome</name>
    <dbReference type="NCBI Taxonomy" id="408172"/>
    <lineage>
        <taxon>unclassified sequences</taxon>
        <taxon>metagenomes</taxon>
        <taxon>ecological metagenomes</taxon>
    </lineage>
</organism>
<dbReference type="InterPro" id="IPR029068">
    <property type="entry name" value="Glyas_Bleomycin-R_OHBP_Dase"/>
</dbReference>
<accession>A0A382PY02</accession>
<dbReference type="AlphaFoldDB" id="A0A382PY02"/>
<sequence length="181" mass="18972">VGGGPGATSAAIDMRSILGFTLALSELPGTRQTVPTQSPVSKFADNPVGYISLIVPDIEQSAAAFAKLIGASMPNNIPDIPIVYPPDYTGNRDAHTRLAMFPLSGISVAYTTAVGGPSPWTESLAKLGPTMHHLGILISGMKDKIAYFEEKGGKLVIGGADIGYCWVEIPQLSTVFELNGK</sequence>
<proteinExistence type="predicted"/>
<evidence type="ECO:0000313" key="1">
    <source>
        <dbReference type="EMBL" id="SVC78076.1"/>
    </source>
</evidence>
<dbReference type="SUPFAM" id="SSF54593">
    <property type="entry name" value="Glyoxalase/Bleomycin resistance protein/Dihydroxybiphenyl dioxygenase"/>
    <property type="match status" value="1"/>
</dbReference>
<name>A0A382PY02_9ZZZZ</name>
<protein>
    <recommendedName>
        <fullName evidence="2">VOC domain-containing protein</fullName>
    </recommendedName>
</protein>
<evidence type="ECO:0008006" key="2">
    <source>
        <dbReference type="Google" id="ProtNLM"/>
    </source>
</evidence>
<feature type="non-terminal residue" evidence="1">
    <location>
        <position position="1"/>
    </location>
</feature>
<dbReference type="EMBL" id="UINC01110516">
    <property type="protein sequence ID" value="SVC78076.1"/>
    <property type="molecule type" value="Genomic_DNA"/>
</dbReference>
<dbReference type="Gene3D" id="3.10.180.10">
    <property type="entry name" value="2,3-Dihydroxybiphenyl 1,2-Dioxygenase, domain 1"/>
    <property type="match status" value="1"/>
</dbReference>